<dbReference type="AlphaFoldDB" id="A0A5J6WV83"/>
<name>A0A5J6WV83_9GAMM</name>
<reference evidence="3 4" key="1">
    <citation type="submission" date="2019-05" db="EMBL/GenBank/DDBJ databases">
        <title>OXA-830, a novel chromosomally encoded expanded-spectrum class D beta-lactamase in Aeromonas simiae.</title>
        <authorList>
            <person name="Zhou W."/>
            <person name="Chen Q."/>
        </authorList>
    </citation>
    <scope>NUCLEOTIDE SEQUENCE [LARGE SCALE GENOMIC DNA]</scope>
    <source>
        <strain evidence="3 4">A6</strain>
    </source>
</reference>
<protein>
    <submittedName>
        <fullName evidence="3">Protein kleE</fullName>
    </submittedName>
</protein>
<evidence type="ECO:0000256" key="2">
    <source>
        <dbReference type="SAM" id="Phobius"/>
    </source>
</evidence>
<keyword evidence="2" id="KW-0812">Transmembrane</keyword>
<evidence type="ECO:0000313" key="4">
    <source>
        <dbReference type="Proteomes" id="UP000594034"/>
    </source>
</evidence>
<dbReference type="InterPro" id="IPR035362">
    <property type="entry name" value="KleE"/>
</dbReference>
<feature type="transmembrane region" description="Helical" evidence="2">
    <location>
        <begin position="41"/>
        <end position="66"/>
    </location>
</feature>
<dbReference type="Proteomes" id="UP000594034">
    <property type="component" value="Chromosome"/>
</dbReference>
<evidence type="ECO:0000256" key="1">
    <source>
        <dbReference type="SAM" id="MobiDB-lite"/>
    </source>
</evidence>
<dbReference type="Pfam" id="PF17394">
    <property type="entry name" value="KleE"/>
    <property type="match status" value="1"/>
</dbReference>
<organism evidence="3 4">
    <name type="scientific">Aeromonas simiae</name>
    <dbReference type="NCBI Taxonomy" id="218936"/>
    <lineage>
        <taxon>Bacteria</taxon>
        <taxon>Pseudomonadati</taxon>
        <taxon>Pseudomonadota</taxon>
        <taxon>Gammaproteobacteria</taxon>
        <taxon>Aeromonadales</taxon>
        <taxon>Aeromonadaceae</taxon>
        <taxon>Aeromonas</taxon>
    </lineage>
</organism>
<keyword evidence="4" id="KW-1185">Reference proteome</keyword>
<evidence type="ECO:0000313" key="3">
    <source>
        <dbReference type="EMBL" id="QFI54812.1"/>
    </source>
</evidence>
<dbReference type="EMBL" id="CP040449">
    <property type="protein sequence ID" value="QFI54812.1"/>
    <property type="molecule type" value="Genomic_DNA"/>
</dbReference>
<accession>A0A5J6WV83</accession>
<proteinExistence type="predicted"/>
<sequence>MTNVIKFPERKKPAQQTPGQPIKPKTAPNLLQSLRRKTLKAVWYMTVLSWPLLRWVLAFDVTIQFIRMLIDWNHPDTYSGWRFLLHFAVFSALTYYVSLYDPDGKNA</sequence>
<feature type="region of interest" description="Disordered" evidence="1">
    <location>
        <begin position="1"/>
        <end position="26"/>
    </location>
</feature>
<keyword evidence="2" id="KW-0472">Membrane</keyword>
<dbReference type="RefSeq" id="WP_193004256.1">
    <property type="nucleotide sequence ID" value="NZ_CP040449.1"/>
</dbReference>
<dbReference type="KEGG" id="asim:FE240_08995"/>
<feature type="transmembrane region" description="Helical" evidence="2">
    <location>
        <begin position="78"/>
        <end position="97"/>
    </location>
</feature>
<gene>
    <name evidence="3" type="ORF">FE240_08995</name>
</gene>
<keyword evidence="2" id="KW-1133">Transmembrane helix</keyword>